<evidence type="ECO:0000256" key="2">
    <source>
        <dbReference type="ARBA" id="ARBA00022723"/>
    </source>
</evidence>
<dbReference type="PANTHER" id="PTHR40562">
    <property type="match status" value="1"/>
</dbReference>
<comment type="caution">
    <text evidence="8">The sequence shown here is derived from an EMBL/GenBank/DDBJ whole genome shotgun (WGS) entry which is preliminary data.</text>
</comment>
<protein>
    <submittedName>
        <fullName evidence="8">Nitrite reductase small subunit</fullName>
    </submittedName>
</protein>
<dbReference type="AlphaFoldDB" id="A0A916TES5"/>
<dbReference type="PANTHER" id="PTHR40562:SF1">
    <property type="entry name" value="NITRITE REDUCTASE (NADH) SMALL SUBUNIT"/>
    <property type="match status" value="1"/>
</dbReference>
<evidence type="ECO:0000313" key="8">
    <source>
        <dbReference type="EMBL" id="GGB40604.1"/>
    </source>
</evidence>
<dbReference type="GO" id="GO:0042128">
    <property type="term" value="P:nitrate assimilation"/>
    <property type="evidence" value="ECO:0007669"/>
    <property type="project" value="UniProtKB-KW"/>
</dbReference>
<keyword evidence="3" id="KW-0560">Oxidoreductase</keyword>
<dbReference type="InterPro" id="IPR017941">
    <property type="entry name" value="Rieske_2Fe-2S"/>
</dbReference>
<keyword evidence="1" id="KW-0001">2Fe-2S</keyword>
<accession>A0A916TES5</accession>
<dbReference type="CDD" id="cd03529">
    <property type="entry name" value="Rieske_NirD"/>
    <property type="match status" value="1"/>
</dbReference>
<dbReference type="Pfam" id="PF13806">
    <property type="entry name" value="Rieske_2"/>
    <property type="match status" value="1"/>
</dbReference>
<feature type="domain" description="Rieske" evidence="7">
    <location>
        <begin position="8"/>
        <end position="113"/>
    </location>
</feature>
<dbReference type="PROSITE" id="PS51300">
    <property type="entry name" value="NIRD"/>
    <property type="match status" value="1"/>
</dbReference>
<dbReference type="RefSeq" id="WP_188587414.1">
    <property type="nucleotide sequence ID" value="NZ_BMGC01000026.1"/>
</dbReference>
<gene>
    <name evidence="8" type="primary">nirD</name>
    <name evidence="8" type="ORF">GCM10011489_30230</name>
</gene>
<evidence type="ECO:0000256" key="3">
    <source>
        <dbReference type="ARBA" id="ARBA00023002"/>
    </source>
</evidence>
<proteinExistence type="predicted"/>
<sequence length="121" mass="12642">MTITNTWTPVCALTDLTVGRGVAALLDDATQVAVFYLGDEDGEPVVLAVSNIDPFGRAAVMSRGLVGEHGGTATVASPLLKQRFSLESGRCLDDESVALPVYPVRVIDGRVEVGSAQATPQ</sequence>
<dbReference type="InterPro" id="IPR036922">
    <property type="entry name" value="Rieske_2Fe-2S_sf"/>
</dbReference>
<keyword evidence="5" id="KW-0411">Iron-sulfur</keyword>
<dbReference type="GO" id="GO:0008942">
    <property type="term" value="F:nitrite reductase [NAD(P)H] activity"/>
    <property type="evidence" value="ECO:0007669"/>
    <property type="project" value="InterPro"/>
</dbReference>
<dbReference type="GO" id="GO:0046872">
    <property type="term" value="F:metal ion binding"/>
    <property type="evidence" value="ECO:0007669"/>
    <property type="project" value="UniProtKB-KW"/>
</dbReference>
<evidence type="ECO:0000256" key="6">
    <source>
        <dbReference type="ARBA" id="ARBA00023063"/>
    </source>
</evidence>
<dbReference type="SUPFAM" id="SSF50022">
    <property type="entry name" value="ISP domain"/>
    <property type="match status" value="1"/>
</dbReference>
<dbReference type="GO" id="GO:0016705">
    <property type="term" value="F:oxidoreductase activity, acting on paired donors, with incorporation or reduction of molecular oxygen"/>
    <property type="evidence" value="ECO:0007669"/>
    <property type="project" value="UniProtKB-ARBA"/>
</dbReference>
<dbReference type="InterPro" id="IPR017881">
    <property type="entry name" value="NirD"/>
</dbReference>
<evidence type="ECO:0000256" key="1">
    <source>
        <dbReference type="ARBA" id="ARBA00022714"/>
    </source>
</evidence>
<organism evidence="8 9">
    <name type="scientific">Gordonia jinhuaensis</name>
    <dbReference type="NCBI Taxonomy" id="1517702"/>
    <lineage>
        <taxon>Bacteria</taxon>
        <taxon>Bacillati</taxon>
        <taxon>Actinomycetota</taxon>
        <taxon>Actinomycetes</taxon>
        <taxon>Mycobacteriales</taxon>
        <taxon>Gordoniaceae</taxon>
        <taxon>Gordonia</taxon>
    </lineage>
</organism>
<dbReference type="InterPro" id="IPR012748">
    <property type="entry name" value="Rieske-like_NirD"/>
</dbReference>
<keyword evidence="6" id="KW-0534">Nitrate assimilation</keyword>
<dbReference type="NCBIfam" id="TIGR02378">
    <property type="entry name" value="nirD_assim_sml"/>
    <property type="match status" value="1"/>
</dbReference>
<dbReference type="GO" id="GO:0004497">
    <property type="term" value="F:monooxygenase activity"/>
    <property type="evidence" value="ECO:0007669"/>
    <property type="project" value="UniProtKB-ARBA"/>
</dbReference>
<reference evidence="8" key="1">
    <citation type="journal article" date="2014" name="Int. J. Syst. Evol. Microbiol.">
        <title>Complete genome sequence of Corynebacterium casei LMG S-19264T (=DSM 44701T), isolated from a smear-ripened cheese.</title>
        <authorList>
            <consortium name="US DOE Joint Genome Institute (JGI-PGF)"/>
            <person name="Walter F."/>
            <person name="Albersmeier A."/>
            <person name="Kalinowski J."/>
            <person name="Ruckert C."/>
        </authorList>
    </citation>
    <scope>NUCLEOTIDE SEQUENCE</scope>
    <source>
        <strain evidence="8">CGMCC 1.12827</strain>
    </source>
</reference>
<dbReference type="PROSITE" id="PS51296">
    <property type="entry name" value="RIESKE"/>
    <property type="match status" value="1"/>
</dbReference>
<keyword evidence="4" id="KW-0408">Iron</keyword>
<dbReference type="Proteomes" id="UP000621454">
    <property type="component" value="Unassembled WGS sequence"/>
</dbReference>
<keyword evidence="9" id="KW-1185">Reference proteome</keyword>
<evidence type="ECO:0000256" key="5">
    <source>
        <dbReference type="ARBA" id="ARBA00023014"/>
    </source>
</evidence>
<reference evidence="8" key="2">
    <citation type="submission" date="2020-09" db="EMBL/GenBank/DDBJ databases">
        <authorList>
            <person name="Sun Q."/>
            <person name="Zhou Y."/>
        </authorList>
    </citation>
    <scope>NUCLEOTIDE SEQUENCE</scope>
    <source>
        <strain evidence="8">CGMCC 1.12827</strain>
    </source>
</reference>
<name>A0A916TES5_9ACTN</name>
<dbReference type="GO" id="GO:0051537">
    <property type="term" value="F:2 iron, 2 sulfur cluster binding"/>
    <property type="evidence" value="ECO:0007669"/>
    <property type="project" value="UniProtKB-KW"/>
</dbReference>
<evidence type="ECO:0000259" key="7">
    <source>
        <dbReference type="PROSITE" id="PS51296"/>
    </source>
</evidence>
<keyword evidence="2" id="KW-0479">Metal-binding</keyword>
<evidence type="ECO:0000313" key="9">
    <source>
        <dbReference type="Proteomes" id="UP000621454"/>
    </source>
</evidence>
<dbReference type="EMBL" id="BMGC01000026">
    <property type="protein sequence ID" value="GGB40604.1"/>
    <property type="molecule type" value="Genomic_DNA"/>
</dbReference>
<evidence type="ECO:0000256" key="4">
    <source>
        <dbReference type="ARBA" id="ARBA00023004"/>
    </source>
</evidence>
<dbReference type="Gene3D" id="2.102.10.10">
    <property type="entry name" value="Rieske [2Fe-2S] iron-sulphur domain"/>
    <property type="match status" value="1"/>
</dbReference>